<feature type="domain" description="Solute-binding protein family 5" evidence="6">
    <location>
        <begin position="83"/>
        <end position="462"/>
    </location>
</feature>
<dbReference type="PIRSF" id="PIRSF002741">
    <property type="entry name" value="MppA"/>
    <property type="match status" value="1"/>
</dbReference>
<evidence type="ECO:0000313" key="7">
    <source>
        <dbReference type="EMBL" id="WYJ91276.1"/>
    </source>
</evidence>
<comment type="similarity">
    <text evidence="2">Belongs to the bacterial solute-binding protein 5 family.</text>
</comment>
<keyword evidence="3" id="KW-0813">Transport</keyword>
<comment type="subcellular location">
    <subcellularLocation>
        <location evidence="1">Cell envelope</location>
    </subcellularLocation>
</comment>
<keyword evidence="5" id="KW-0653">Protein transport</keyword>
<dbReference type="EMBL" id="CP147247">
    <property type="protein sequence ID" value="WYJ91276.1"/>
    <property type="molecule type" value="Genomic_DNA"/>
</dbReference>
<dbReference type="GO" id="GO:1904680">
    <property type="term" value="F:peptide transmembrane transporter activity"/>
    <property type="evidence" value="ECO:0007669"/>
    <property type="project" value="TreeGrafter"/>
</dbReference>
<protein>
    <submittedName>
        <fullName evidence="7">Oligopeptide transport system substrate-binding protein</fullName>
    </submittedName>
</protein>
<evidence type="ECO:0000256" key="4">
    <source>
        <dbReference type="ARBA" id="ARBA00022729"/>
    </source>
</evidence>
<gene>
    <name evidence="7" type="ORF">A5888_003044</name>
</gene>
<proteinExistence type="inferred from homology"/>
<evidence type="ECO:0000259" key="6">
    <source>
        <dbReference type="Pfam" id="PF00496"/>
    </source>
</evidence>
<dbReference type="PANTHER" id="PTHR30290:SF10">
    <property type="entry name" value="PERIPLASMIC OLIGOPEPTIDE-BINDING PROTEIN-RELATED"/>
    <property type="match status" value="1"/>
</dbReference>
<dbReference type="Gene3D" id="3.40.190.10">
    <property type="entry name" value="Periplasmic binding protein-like II"/>
    <property type="match status" value="1"/>
</dbReference>
<dbReference type="Gene3D" id="3.10.105.10">
    <property type="entry name" value="Dipeptide-binding Protein, Domain 3"/>
    <property type="match status" value="1"/>
</dbReference>
<accession>A0AAQ3VWI0</accession>
<dbReference type="FunFam" id="3.10.105.10:FF:000001">
    <property type="entry name" value="Oligopeptide ABC transporter, oligopeptide-binding protein"/>
    <property type="match status" value="1"/>
</dbReference>
<dbReference type="RefSeq" id="WP_339101672.1">
    <property type="nucleotide sequence ID" value="NZ_CP147247.1"/>
</dbReference>
<dbReference type="InterPro" id="IPR000914">
    <property type="entry name" value="SBP_5_dom"/>
</dbReference>
<reference evidence="7" key="1">
    <citation type="submission" date="2017-05" db="EMBL/GenBank/DDBJ databases">
        <authorList>
            <consortium name="The Broad Institute Genomics Platform"/>
            <consortium name="The Broad Institute Genomic Center for Infectious Diseases"/>
            <person name="Earl A."/>
            <person name="Manson A."/>
            <person name="Schwartman J."/>
            <person name="Gilmore M."/>
            <person name="Abouelleil A."/>
            <person name="Cao P."/>
            <person name="Chapman S."/>
            <person name="Cusick C."/>
            <person name="Shea T."/>
            <person name="Young S."/>
            <person name="Neafsey D."/>
            <person name="Nusbaum C."/>
            <person name="Birren B."/>
        </authorList>
    </citation>
    <scope>NUCLEOTIDE SEQUENCE</scope>
    <source>
        <strain evidence="7">9E7_DIV0242</strain>
    </source>
</reference>
<dbReference type="Gene3D" id="3.90.76.10">
    <property type="entry name" value="Dipeptide-binding Protein, Domain 1"/>
    <property type="match status" value="1"/>
</dbReference>
<keyword evidence="8" id="KW-1185">Reference proteome</keyword>
<dbReference type="PROSITE" id="PS51257">
    <property type="entry name" value="PROKAR_LIPOPROTEIN"/>
    <property type="match status" value="1"/>
</dbReference>
<dbReference type="GO" id="GO:0043190">
    <property type="term" value="C:ATP-binding cassette (ABC) transporter complex"/>
    <property type="evidence" value="ECO:0007669"/>
    <property type="project" value="InterPro"/>
</dbReference>
<sequence>MKSLMVAGTCMTLLLFVSGCMNDKEKNQSTKSEQVFRKVESNEVSSIDPSLAIDSTSQRAVYTVYEGLYRLGEKNELLPAGAVEAPEISADGLTYKIKLNTKSIWSDDVPVKASDYVFSWRRTVDPKTTSEGSSMFLPIKNAKKIIAGQLKPDQLGIRAIGDDQLEITLEEATPYFETLLVNTYFFPQREDTVERYGESYGTSDKNTVYNGAFVMKDYEGGGTATSWSYQKNEKYWDAENVHLEKIENTVVKDTGTAVNMYEADEVDEVPINGESVSFYKEHSDFSAELRPNVYYLDLNQKSERAHLDNVNLRKAISYSIDRKSIVENILNNDSLATNSFVPSKLAYSPIDQTDFTSNQGNSLPFDNEEASDYWEKFLSETDLESIEVELLVTDTESSKKMAEYIQGQLQNNLNGMIVTVTAVPYSVMMEKEQQDTFDIALNGWGADYLDPMSYLNILQSDNFSNYSNYSNKEYDELIDKINASGADPKARWKLMLEAEKKISEEVPVVPLFQYTKVYLRRNTVHNVHSMPLGLEFDYKNIEIN</sequence>
<evidence type="ECO:0000256" key="5">
    <source>
        <dbReference type="ARBA" id="ARBA00022856"/>
    </source>
</evidence>
<dbReference type="AlphaFoldDB" id="A0AAQ3VWI0"/>
<evidence type="ECO:0000256" key="2">
    <source>
        <dbReference type="ARBA" id="ARBA00005695"/>
    </source>
</evidence>
<dbReference type="PANTHER" id="PTHR30290">
    <property type="entry name" value="PERIPLASMIC BINDING COMPONENT OF ABC TRANSPORTER"/>
    <property type="match status" value="1"/>
</dbReference>
<keyword evidence="5" id="KW-0571">Peptide transport</keyword>
<organism evidence="7 8">
    <name type="scientific">Candidatus Enterococcus clewellii</name>
    <dbReference type="NCBI Taxonomy" id="1834193"/>
    <lineage>
        <taxon>Bacteria</taxon>
        <taxon>Bacillati</taxon>
        <taxon>Bacillota</taxon>
        <taxon>Bacilli</taxon>
        <taxon>Lactobacillales</taxon>
        <taxon>Enterococcaceae</taxon>
        <taxon>Enterococcus</taxon>
    </lineage>
</organism>
<dbReference type="SUPFAM" id="SSF53850">
    <property type="entry name" value="Periplasmic binding protein-like II"/>
    <property type="match status" value="1"/>
</dbReference>
<keyword evidence="4" id="KW-0732">Signal</keyword>
<reference evidence="7" key="2">
    <citation type="submission" date="2024-03" db="EMBL/GenBank/DDBJ databases">
        <title>The Genome Sequence of Enterococcus sp. DIV0242b.</title>
        <authorList>
            <consortium name="The Broad Institute Genomics Platform"/>
            <consortium name="The Broad Institute Microbial Omics Core"/>
            <consortium name="The Broad Institute Genomic Center for Infectious Diseases"/>
            <person name="Earl A."/>
            <person name="Manson A."/>
            <person name="Gilmore M."/>
            <person name="Schwartman J."/>
            <person name="Shea T."/>
            <person name="Abouelleil A."/>
            <person name="Cao P."/>
            <person name="Chapman S."/>
            <person name="Cusick C."/>
            <person name="Young S."/>
            <person name="Neafsey D."/>
            <person name="Nusbaum C."/>
            <person name="Birren B."/>
        </authorList>
    </citation>
    <scope>NUCLEOTIDE SEQUENCE</scope>
    <source>
        <strain evidence="7">9E7_DIV0242</strain>
    </source>
</reference>
<name>A0AAQ3VWI0_9ENTE</name>
<dbReference type="FunFam" id="3.90.76.10:FF:000001">
    <property type="entry name" value="Oligopeptide ABC transporter substrate-binding protein"/>
    <property type="match status" value="1"/>
</dbReference>
<dbReference type="InterPro" id="IPR039424">
    <property type="entry name" value="SBP_5"/>
</dbReference>
<dbReference type="Proteomes" id="UP000195141">
    <property type="component" value="Chromosome"/>
</dbReference>
<evidence type="ECO:0000256" key="1">
    <source>
        <dbReference type="ARBA" id="ARBA00004196"/>
    </source>
</evidence>
<evidence type="ECO:0000313" key="8">
    <source>
        <dbReference type="Proteomes" id="UP000195141"/>
    </source>
</evidence>
<dbReference type="Pfam" id="PF00496">
    <property type="entry name" value="SBP_bac_5"/>
    <property type="match status" value="1"/>
</dbReference>
<evidence type="ECO:0000256" key="3">
    <source>
        <dbReference type="ARBA" id="ARBA00022448"/>
    </source>
</evidence>
<dbReference type="InterPro" id="IPR030678">
    <property type="entry name" value="Peptide/Ni-bd"/>
</dbReference>
<dbReference type="GO" id="GO:0030288">
    <property type="term" value="C:outer membrane-bounded periplasmic space"/>
    <property type="evidence" value="ECO:0007669"/>
    <property type="project" value="UniProtKB-ARBA"/>
</dbReference>
<dbReference type="GO" id="GO:0015833">
    <property type="term" value="P:peptide transport"/>
    <property type="evidence" value="ECO:0007669"/>
    <property type="project" value="UniProtKB-KW"/>
</dbReference>
<dbReference type="CDD" id="cd08504">
    <property type="entry name" value="PBP2_OppA"/>
    <property type="match status" value="1"/>
</dbReference>